<dbReference type="Proteomes" id="UP001218188">
    <property type="component" value="Unassembled WGS sequence"/>
</dbReference>
<dbReference type="EMBL" id="JARJCM010000182">
    <property type="protein sequence ID" value="KAJ7023778.1"/>
    <property type="molecule type" value="Genomic_DNA"/>
</dbReference>
<keyword evidence="3" id="KW-1185">Reference proteome</keyword>
<name>A0AAD6SBA4_9AGAR</name>
<organism evidence="2 3">
    <name type="scientific">Mycena alexandri</name>
    <dbReference type="NCBI Taxonomy" id="1745969"/>
    <lineage>
        <taxon>Eukaryota</taxon>
        <taxon>Fungi</taxon>
        <taxon>Dikarya</taxon>
        <taxon>Basidiomycota</taxon>
        <taxon>Agaricomycotina</taxon>
        <taxon>Agaricomycetes</taxon>
        <taxon>Agaricomycetidae</taxon>
        <taxon>Agaricales</taxon>
        <taxon>Marasmiineae</taxon>
        <taxon>Mycenaceae</taxon>
        <taxon>Mycena</taxon>
    </lineage>
</organism>
<dbReference type="InterPro" id="IPR022698">
    <property type="entry name" value="OrsD"/>
</dbReference>
<feature type="compositionally biased region" description="Acidic residues" evidence="1">
    <location>
        <begin position="532"/>
        <end position="542"/>
    </location>
</feature>
<comment type="caution">
    <text evidence="2">The sequence shown here is derived from an EMBL/GenBank/DDBJ whole genome shotgun (WGS) entry which is preliminary data.</text>
</comment>
<dbReference type="AlphaFoldDB" id="A0AAD6SBA4"/>
<feature type="region of interest" description="Disordered" evidence="1">
    <location>
        <begin position="448"/>
        <end position="468"/>
    </location>
</feature>
<gene>
    <name evidence="2" type="ORF">C8F04DRAFT_1271025</name>
</gene>
<accession>A0AAD6SBA4</accession>
<evidence type="ECO:0000313" key="3">
    <source>
        <dbReference type="Proteomes" id="UP001218188"/>
    </source>
</evidence>
<reference evidence="2" key="1">
    <citation type="submission" date="2023-03" db="EMBL/GenBank/DDBJ databases">
        <title>Massive genome expansion in bonnet fungi (Mycena s.s.) driven by repeated elements and novel gene families across ecological guilds.</title>
        <authorList>
            <consortium name="Lawrence Berkeley National Laboratory"/>
            <person name="Harder C.B."/>
            <person name="Miyauchi S."/>
            <person name="Viragh M."/>
            <person name="Kuo A."/>
            <person name="Thoen E."/>
            <person name="Andreopoulos B."/>
            <person name="Lu D."/>
            <person name="Skrede I."/>
            <person name="Drula E."/>
            <person name="Henrissat B."/>
            <person name="Morin E."/>
            <person name="Kohler A."/>
            <person name="Barry K."/>
            <person name="LaButti K."/>
            <person name="Morin E."/>
            <person name="Salamov A."/>
            <person name="Lipzen A."/>
            <person name="Mereny Z."/>
            <person name="Hegedus B."/>
            <person name="Baldrian P."/>
            <person name="Stursova M."/>
            <person name="Weitz H."/>
            <person name="Taylor A."/>
            <person name="Grigoriev I.V."/>
            <person name="Nagy L.G."/>
            <person name="Martin F."/>
            <person name="Kauserud H."/>
        </authorList>
    </citation>
    <scope>NUCLEOTIDE SEQUENCE</scope>
    <source>
        <strain evidence="2">CBHHK200</strain>
    </source>
</reference>
<sequence length="1173" mass="132823">MNFFLAVTADTTIGWIKDYLEQNKHISTTSAVYFTAGGRRASIVDTMESLGLGELSYLQVNLIVPGGASTHMDIDGPRASSSRNTRIHAANTTFRRSDDGDVEMAPSSIPDNRANLNDSKDGVFRATIQPIVGPDLALFRDAGIFYCPEVKILVCRTCKSCIKKEDLYGHFTNDRSPHRRQDPDLYKSFQNLGKKKFPALLKKLEKSYPSLTKTEVQEFRPPPRTAPFPFLSPVQSGYICRLPKGNGQPCLFAAPAESTLKRHRNQEPHGRPQGGAASFTTPGYVQRLCPTATGNTSFFPVDPQLSHSPASAQGMWYSAYQNMYAEGGSFLPQSVVDTTDPDLLRTFAHKSKWHSYLVGYSATSLRDLVKPLSNANHNQRVRVATLAYLNSIQEGDLDTKYFEDLRILNHWKHGRPAFNPLRKAESRAAYAILLQKLVRFSIRTARTQQTSRVTPEKEANITSETGNDVDLSDQLVNLGLQYATDDDILEQEAEENPEAQEAEGEDDDNEEEDFEFDTLLENDTELGSSVVGEDDYVQDDDETTPRDNDVQMSDSDDEVLSDNTPAYPVIMTPKQKQAALEFTQALKSGTDDELSACLHNLLLALFTDQLPEYKEIRSRTVVEAFLMSINLRRDGSLRPTENIAPDLSKTQYVLLLTMLKHAMRPGVDFKEELERLKPSFSLDNPCVFAAIRYYQHLAWQEVKFKVAAGRVFFYPNSPDFVFDGIPSSISTWIEMTHELWNKAESILRERILFGISFEKFELKESELVDNPRETRRDYGFAAGRTMSNGEVELNLCHIMDILNDSKRWVDTMVDELEDCKLSRRGRQRWLLAVKEFKMILFFLLHLTAGAPKRVTEILLHKLFNTPTRQRNVLWILRRMFILGDYSKTSATLGQDKKTIHVIPPAMQSSLHVFFMVVILLEMYILNTLGVESTSNAHCYLFASDGKRWKRRIVEKIIRMFTTKYLGSHFGIAKIRQLIPAMIRHYGLGVNLESSGLRIPAQMQGHTVGIANRRYGNTADLQGVMSNVDAQEVLAFSDIYHSFWGFGSFDGLITMSVDDLRAVAMGRTELLSTTGGTNRDCPECGALWRSLPVHIVANHRRFVYPAEDGEQPRRYMYRHREDYHFHCSCEAIFLTEAAAQKHVDGIPSDPNHPALEEDRPNWGMPNLVRLEQVK</sequence>
<protein>
    <submittedName>
        <fullName evidence="2">Uncharacterized protein</fullName>
    </submittedName>
</protein>
<dbReference type="Pfam" id="PF12013">
    <property type="entry name" value="OrsD"/>
    <property type="match status" value="1"/>
</dbReference>
<evidence type="ECO:0000256" key="1">
    <source>
        <dbReference type="SAM" id="MobiDB-lite"/>
    </source>
</evidence>
<feature type="compositionally biased region" description="Acidic residues" evidence="1">
    <location>
        <begin position="493"/>
        <end position="524"/>
    </location>
</feature>
<evidence type="ECO:0000313" key="2">
    <source>
        <dbReference type="EMBL" id="KAJ7023778.1"/>
    </source>
</evidence>
<proteinExistence type="predicted"/>
<feature type="region of interest" description="Disordered" evidence="1">
    <location>
        <begin position="97"/>
        <end position="116"/>
    </location>
</feature>
<feature type="region of interest" description="Disordered" evidence="1">
    <location>
        <begin position="493"/>
        <end position="563"/>
    </location>
</feature>